<reference evidence="3 4" key="1">
    <citation type="journal article" date="2018" name="Mol. Biol. Evol.">
        <title>Broad Genomic Sampling Reveals a Smut Pathogenic Ancestry of the Fungal Clade Ustilaginomycotina.</title>
        <authorList>
            <person name="Kijpornyongpan T."/>
            <person name="Mondo S.J."/>
            <person name="Barry K."/>
            <person name="Sandor L."/>
            <person name="Lee J."/>
            <person name="Lipzen A."/>
            <person name="Pangilinan J."/>
            <person name="LaButti K."/>
            <person name="Hainaut M."/>
            <person name="Henrissat B."/>
            <person name="Grigoriev I.V."/>
            <person name="Spatafora J.W."/>
            <person name="Aime M.C."/>
        </authorList>
    </citation>
    <scope>NUCLEOTIDE SEQUENCE [LARGE SCALE GENOMIC DNA]</scope>
    <source>
        <strain evidence="3 4">MCA 4198</strain>
    </source>
</reference>
<feature type="region of interest" description="Disordered" evidence="1">
    <location>
        <begin position="1"/>
        <end position="84"/>
    </location>
</feature>
<dbReference type="CDD" id="cd00056">
    <property type="entry name" value="ENDO3c"/>
    <property type="match status" value="1"/>
</dbReference>
<feature type="region of interest" description="Disordered" evidence="1">
    <location>
        <begin position="381"/>
        <end position="408"/>
    </location>
</feature>
<accession>A0A316YU28</accession>
<feature type="compositionally biased region" description="Basic residues" evidence="1">
    <location>
        <begin position="40"/>
        <end position="52"/>
    </location>
</feature>
<evidence type="ECO:0000259" key="2">
    <source>
        <dbReference type="SMART" id="SM00478"/>
    </source>
</evidence>
<dbReference type="GeneID" id="37045366"/>
<feature type="compositionally biased region" description="Low complexity" evidence="1">
    <location>
        <begin position="1"/>
        <end position="24"/>
    </location>
</feature>
<proteinExistence type="predicted"/>
<name>A0A316YU28_9BASI</name>
<dbReference type="InterPro" id="IPR023170">
    <property type="entry name" value="HhH_base_excis_C"/>
</dbReference>
<evidence type="ECO:0000313" key="4">
    <source>
        <dbReference type="Proteomes" id="UP000245768"/>
    </source>
</evidence>
<evidence type="ECO:0000256" key="1">
    <source>
        <dbReference type="SAM" id="MobiDB-lite"/>
    </source>
</evidence>
<gene>
    <name evidence="3" type="ORF">FA10DRAFT_278330</name>
</gene>
<dbReference type="EMBL" id="KZ819635">
    <property type="protein sequence ID" value="PWN91533.1"/>
    <property type="molecule type" value="Genomic_DNA"/>
</dbReference>
<feature type="compositionally biased region" description="Basic and acidic residues" evidence="1">
    <location>
        <begin position="399"/>
        <end position="408"/>
    </location>
</feature>
<dbReference type="GO" id="GO:0000702">
    <property type="term" value="F:oxidized base lesion DNA N-glycosylase activity"/>
    <property type="evidence" value="ECO:0007669"/>
    <property type="project" value="UniProtKB-ARBA"/>
</dbReference>
<dbReference type="STRING" id="215250.A0A316YU28"/>
<feature type="compositionally biased region" description="Basic and acidic residues" evidence="1">
    <location>
        <begin position="57"/>
        <end position="74"/>
    </location>
</feature>
<dbReference type="InterPro" id="IPR003265">
    <property type="entry name" value="HhH-GPD_domain"/>
</dbReference>
<feature type="domain" description="HhH-GPD" evidence="2">
    <location>
        <begin position="155"/>
        <end position="314"/>
    </location>
</feature>
<dbReference type="Gene3D" id="1.10.1670.10">
    <property type="entry name" value="Helix-hairpin-Helix base-excision DNA repair enzymes (C-terminal)"/>
    <property type="match status" value="1"/>
</dbReference>
<dbReference type="SMART" id="SM00478">
    <property type="entry name" value="ENDO3c"/>
    <property type="match status" value="1"/>
</dbReference>
<dbReference type="Gene3D" id="1.10.340.30">
    <property type="entry name" value="Hypothetical protein, domain 2"/>
    <property type="match status" value="1"/>
</dbReference>
<dbReference type="SUPFAM" id="SSF48150">
    <property type="entry name" value="DNA-glycosylase"/>
    <property type="match status" value="1"/>
</dbReference>
<protein>
    <submittedName>
        <fullName evidence="3">DNA glycosylase</fullName>
    </submittedName>
</protein>
<keyword evidence="4" id="KW-1185">Reference proteome</keyword>
<dbReference type="Proteomes" id="UP000245768">
    <property type="component" value="Unassembled WGS sequence"/>
</dbReference>
<dbReference type="InterPro" id="IPR011257">
    <property type="entry name" value="DNA_glycosylase"/>
</dbReference>
<organism evidence="3 4">
    <name type="scientific">Acaromyces ingoldii</name>
    <dbReference type="NCBI Taxonomy" id="215250"/>
    <lineage>
        <taxon>Eukaryota</taxon>
        <taxon>Fungi</taxon>
        <taxon>Dikarya</taxon>
        <taxon>Basidiomycota</taxon>
        <taxon>Ustilaginomycotina</taxon>
        <taxon>Exobasidiomycetes</taxon>
        <taxon>Exobasidiales</taxon>
        <taxon>Cryptobasidiaceae</taxon>
        <taxon>Acaromyces</taxon>
    </lineage>
</organism>
<dbReference type="AlphaFoldDB" id="A0A316YU28"/>
<dbReference type="Pfam" id="PF00730">
    <property type="entry name" value="HhH-GPD"/>
    <property type="match status" value="1"/>
</dbReference>
<dbReference type="InParanoid" id="A0A316YU28"/>
<dbReference type="PANTHER" id="PTHR47203:SF1">
    <property type="entry name" value="HYPOTHETICAL BASE EXCISION DNA REPAIR PROTEIN (EUROFUNG)"/>
    <property type="match status" value="1"/>
</dbReference>
<evidence type="ECO:0000313" key="3">
    <source>
        <dbReference type="EMBL" id="PWN91533.1"/>
    </source>
</evidence>
<dbReference type="RefSeq" id="XP_025378731.1">
    <property type="nucleotide sequence ID" value="XM_025523450.1"/>
</dbReference>
<dbReference type="OrthoDB" id="5607at2759"/>
<dbReference type="PANTHER" id="PTHR47203">
    <property type="match status" value="1"/>
</dbReference>
<dbReference type="GO" id="GO:0006285">
    <property type="term" value="P:base-excision repair, AP site formation"/>
    <property type="evidence" value="ECO:0007669"/>
    <property type="project" value="UniProtKB-ARBA"/>
</dbReference>
<sequence>MAVAASSSTPRRSTRSSTTAATAAVKKEEPLTPPQTPSPTKRRAPANKRKRSASPAVKREAKKEDEDAKADEKPKKAKQTTTDKKLASLRASLASGPFPTHARPTAEEAQQVAEILTEAHGYKTMPFKQPPRGDDRFGGCGDVASVLDATVRTILSCNTSGKNSRNAHKSLCETFGKNNWQAILDASHADVARSIQCGGLHENKARTIQGVLRQTLERHGKLSLDHLHDANSTQVMEELVSFNGVGPKVASCVSAFCIGNDEMAVDTHVHRLCRKLGWVPDKATRDQTYYHLYERIPSKLKYPLHVLLIKHGKACAECSARGFATDRYASPDWEKEGMSVISGVKQEEWKEDDKAKFDVVKCPLRQAGLFSKSRAAGIKKESIKQENGSPVKKVGGSRVKKEEVEEEA</sequence>